<evidence type="ECO:0000313" key="2">
    <source>
        <dbReference type="EMBL" id="TDQ06652.1"/>
    </source>
</evidence>
<accession>A0A4R6SRC3</accession>
<feature type="chain" id="PRO_5020480432" evidence="1">
    <location>
        <begin position="20"/>
        <end position="290"/>
    </location>
</feature>
<gene>
    <name evidence="2" type="ORF">ATK78_4311</name>
</gene>
<dbReference type="InterPro" id="IPR019847">
    <property type="entry name" value="Gliding_motility_assoc_GldN"/>
</dbReference>
<evidence type="ECO:0000313" key="3">
    <source>
        <dbReference type="Proteomes" id="UP000295620"/>
    </source>
</evidence>
<organism evidence="2 3">
    <name type="scientific">Pedobacter metabolipauper</name>
    <dbReference type="NCBI Taxonomy" id="425513"/>
    <lineage>
        <taxon>Bacteria</taxon>
        <taxon>Pseudomonadati</taxon>
        <taxon>Bacteroidota</taxon>
        <taxon>Sphingobacteriia</taxon>
        <taxon>Sphingobacteriales</taxon>
        <taxon>Sphingobacteriaceae</taxon>
        <taxon>Pedobacter</taxon>
    </lineage>
</organism>
<dbReference type="Pfam" id="PF19841">
    <property type="entry name" value="GldN"/>
    <property type="match status" value="1"/>
</dbReference>
<keyword evidence="3" id="KW-1185">Reference proteome</keyword>
<dbReference type="EMBL" id="SNYC01000008">
    <property type="protein sequence ID" value="TDQ06652.1"/>
    <property type="molecule type" value="Genomic_DNA"/>
</dbReference>
<dbReference type="NCBIfam" id="TIGR03523">
    <property type="entry name" value="GldN"/>
    <property type="match status" value="1"/>
</dbReference>
<dbReference type="PROSITE" id="PS51257">
    <property type="entry name" value="PROKAR_LIPOPROTEIN"/>
    <property type="match status" value="1"/>
</dbReference>
<keyword evidence="1" id="KW-0732">Signal</keyword>
<protein>
    <submittedName>
        <fullName evidence="2">Gliding motility associated protein GldN</fullName>
    </submittedName>
</protein>
<reference evidence="2 3" key="1">
    <citation type="submission" date="2019-03" db="EMBL/GenBank/DDBJ databases">
        <title>Genomic Encyclopedia of Archaeal and Bacterial Type Strains, Phase II (KMG-II): from individual species to whole genera.</title>
        <authorList>
            <person name="Goeker M."/>
        </authorList>
    </citation>
    <scope>NUCLEOTIDE SEQUENCE [LARGE SCALE GENOMIC DNA]</scope>
    <source>
        <strain evidence="2 3">DSM 19035</strain>
    </source>
</reference>
<evidence type="ECO:0000256" key="1">
    <source>
        <dbReference type="SAM" id="SignalP"/>
    </source>
</evidence>
<comment type="caution">
    <text evidence="2">The sequence shown here is derived from an EMBL/GenBank/DDBJ whole genome shotgun (WGS) entry which is preliminary data.</text>
</comment>
<proteinExistence type="predicted"/>
<dbReference type="AlphaFoldDB" id="A0A4R6SRC3"/>
<dbReference type="OrthoDB" id="1141916at2"/>
<sequence>MKNILSLVVLLLLGACAFAQNPVTPDTTKKAKIKKTPPKDGFSVRVDIDSGVMVKYPDIREEDVFYSKRIWREIDLRDTINSVLKAENAKLIDVLLEAIGNEELRTFSNKDTTAGRVLEDNDSFKIELTAKQALESARGIREGEADSTGKIGEPTLGKLRSDDFQKYRIKEDWVLDSKRSVFEPRIIGIAPMKQVEGNWQPVFWIYYEDAREILSKKKLVNPSNDASTLTFDDFFVRRLFASYIIKETNPANKSIIDILGQVDPKDPRKLYESERIKKSISDFEQSLWEY</sequence>
<feature type="signal peptide" evidence="1">
    <location>
        <begin position="1"/>
        <end position="19"/>
    </location>
</feature>
<dbReference type="Proteomes" id="UP000295620">
    <property type="component" value="Unassembled WGS sequence"/>
</dbReference>
<name>A0A4R6SRC3_9SPHI</name>
<dbReference type="RefSeq" id="WP_133578102.1">
    <property type="nucleotide sequence ID" value="NZ_SNYC01000008.1"/>
</dbReference>